<evidence type="ECO:0000256" key="12">
    <source>
        <dbReference type="PROSITE-ProRule" id="PRU00110"/>
    </source>
</evidence>
<feature type="modified residue" description="Phosphohistidine" evidence="12">
    <location>
        <position position="49"/>
    </location>
</feature>
<evidence type="ECO:0000256" key="8">
    <source>
        <dbReference type="ARBA" id="ARBA00022777"/>
    </source>
</evidence>
<dbReference type="PANTHER" id="PTHR43395:SF10">
    <property type="entry name" value="CHEMOTAXIS PROTEIN CHEA"/>
    <property type="match status" value="1"/>
</dbReference>
<dbReference type="InterPro" id="IPR004105">
    <property type="entry name" value="CheA-like_dim"/>
</dbReference>
<dbReference type="SUPFAM" id="SSF50341">
    <property type="entry name" value="CheW-like"/>
    <property type="match status" value="1"/>
</dbReference>
<keyword evidence="7" id="KW-0547">Nucleotide-binding</keyword>
<dbReference type="Gene3D" id="3.30.565.10">
    <property type="entry name" value="Histidine kinase-like ATPase, C-terminal domain"/>
    <property type="match status" value="1"/>
</dbReference>
<keyword evidence="6" id="KW-0808">Transferase</keyword>
<dbReference type="InterPro" id="IPR003594">
    <property type="entry name" value="HATPase_dom"/>
</dbReference>
<dbReference type="InterPro" id="IPR036097">
    <property type="entry name" value="HisK_dim/P_sf"/>
</dbReference>
<dbReference type="SMART" id="SM00260">
    <property type="entry name" value="CheW"/>
    <property type="match status" value="1"/>
</dbReference>
<dbReference type="InterPro" id="IPR002545">
    <property type="entry name" value="CheW-lke_dom"/>
</dbReference>
<evidence type="ECO:0000259" key="13">
    <source>
        <dbReference type="PROSITE" id="PS50109"/>
    </source>
</evidence>
<sequence>MADPREKQGFEDFAAETREMLESMELDLVRIGRGERDPELLNSLFRSAHTIKGTSGMYDFGAIAEFVHSLENVLDGVRGGRIELTDTLIAAVLRCKDHLLDRMKSYEEGRYESDDLLAEGSEAVALLLEAAGEEAPKQQKKQEAVAGERASELWKIHLRCKPNLLANGLDPYPFLRYLTEKGQIEELAVDDSLLPGLTDLDPQNAYLSFDIVYRSTLNHKQIVDAFEFAAHDVELTVEPLIAIGHADETVAREPKTAKSVPAAKTQATDQKAAKAKTKRSMRVDADKLDLVVDRVGEAVVIASAIHQMALNLKDEYLEELSHRMSRLLTEIRTNSLKLRMVPVETVFARFSRVVYEMGLQLGKPVQLVLHGGETELDKNLIDHLADPLTHMVRNAIDHGIESSPEERERGGKPREATITLSASHRAGEIIIEVSDDGHGINPDAVLRRAIERGLYNEGDPIREDQIYRFLFEPGFSTAKEVTELSGRGVGLDVVRKNVEGLRGRIEVESERGKGTMFRIILPLTLANIDGFLLRVGNNQYAIPLDMVNECMEFRAEDFVVGEQNYIRVRGRVMPFINMNELFGEPEERGGRRNLVIVHAGSLQAGLVVDDLLGRMHSVIKPLGELFEETRGLSGFAVMGDGSVAMILDTGTLLEEVRRLSDRLVEEKLERELADVYVD</sequence>
<dbReference type="Pfam" id="PF01627">
    <property type="entry name" value="Hpt"/>
    <property type="match status" value="1"/>
</dbReference>
<dbReference type="PRINTS" id="PR00344">
    <property type="entry name" value="BCTRLSENSOR"/>
</dbReference>
<dbReference type="Pfam" id="PF02518">
    <property type="entry name" value="HATPase_c"/>
    <property type="match status" value="1"/>
</dbReference>
<dbReference type="Gene3D" id="1.10.287.560">
    <property type="entry name" value="Histidine kinase CheA-like, homodimeric domain"/>
    <property type="match status" value="1"/>
</dbReference>
<keyword evidence="10" id="KW-0902">Two-component regulatory system</keyword>
<dbReference type="SMART" id="SM00073">
    <property type="entry name" value="HPT"/>
    <property type="match status" value="1"/>
</dbReference>
<evidence type="ECO:0000256" key="11">
    <source>
        <dbReference type="ARBA" id="ARBA00035100"/>
    </source>
</evidence>
<evidence type="ECO:0000256" key="4">
    <source>
        <dbReference type="ARBA" id="ARBA00022500"/>
    </source>
</evidence>
<evidence type="ECO:0000256" key="7">
    <source>
        <dbReference type="ARBA" id="ARBA00022741"/>
    </source>
</evidence>
<dbReference type="CDD" id="cd00088">
    <property type="entry name" value="HPT"/>
    <property type="match status" value="1"/>
</dbReference>
<dbReference type="EMBL" id="WBUI01000008">
    <property type="protein sequence ID" value="KAB2932637.1"/>
    <property type="molecule type" value="Genomic_DNA"/>
</dbReference>
<evidence type="ECO:0000259" key="15">
    <source>
        <dbReference type="PROSITE" id="PS50894"/>
    </source>
</evidence>
<dbReference type="InterPro" id="IPR036641">
    <property type="entry name" value="HPT_dom_sf"/>
</dbReference>
<dbReference type="FunFam" id="3.30.565.10:FF:000016">
    <property type="entry name" value="Chemotaxis protein CheA, putative"/>
    <property type="match status" value="1"/>
</dbReference>
<dbReference type="SUPFAM" id="SSF55874">
    <property type="entry name" value="ATPase domain of HSP90 chaperone/DNA topoisomerase II/histidine kinase"/>
    <property type="match status" value="1"/>
</dbReference>
<gene>
    <name evidence="16" type="ORF">F9K24_09665</name>
</gene>
<keyword evidence="4" id="KW-0145">Chemotaxis</keyword>
<dbReference type="AlphaFoldDB" id="A0A833LXE7"/>
<protein>
    <recommendedName>
        <fullName evidence="3">Chemotaxis protein CheA</fullName>
        <ecNumber evidence="2">2.7.13.3</ecNumber>
    </recommendedName>
</protein>
<dbReference type="PROSITE" id="PS50894">
    <property type="entry name" value="HPT"/>
    <property type="match status" value="1"/>
</dbReference>
<evidence type="ECO:0000259" key="14">
    <source>
        <dbReference type="PROSITE" id="PS50851"/>
    </source>
</evidence>
<proteinExistence type="predicted"/>
<feature type="domain" description="CheW-like" evidence="14">
    <location>
        <begin position="527"/>
        <end position="658"/>
    </location>
</feature>
<dbReference type="InterPro" id="IPR004358">
    <property type="entry name" value="Sig_transdc_His_kin-like_C"/>
</dbReference>
<accession>A0A833LXE7</accession>
<dbReference type="SUPFAM" id="SSF47384">
    <property type="entry name" value="Homodimeric domain of signal transducing histidine kinase"/>
    <property type="match status" value="1"/>
</dbReference>
<feature type="domain" description="Histidine kinase" evidence="13">
    <location>
        <begin position="315"/>
        <end position="525"/>
    </location>
</feature>
<dbReference type="Gene3D" id="1.20.120.160">
    <property type="entry name" value="HPT domain"/>
    <property type="match status" value="1"/>
</dbReference>
<keyword evidence="9" id="KW-0067">ATP-binding</keyword>
<evidence type="ECO:0000313" key="16">
    <source>
        <dbReference type="EMBL" id="KAB2932637.1"/>
    </source>
</evidence>
<dbReference type="SMART" id="SM01231">
    <property type="entry name" value="H-kinase_dim"/>
    <property type="match status" value="1"/>
</dbReference>
<evidence type="ECO:0000256" key="9">
    <source>
        <dbReference type="ARBA" id="ARBA00022840"/>
    </source>
</evidence>
<evidence type="ECO:0000256" key="2">
    <source>
        <dbReference type="ARBA" id="ARBA00012438"/>
    </source>
</evidence>
<dbReference type="Pfam" id="PF02895">
    <property type="entry name" value="H-kinase_dim"/>
    <property type="match status" value="1"/>
</dbReference>
<dbReference type="PROSITE" id="PS50109">
    <property type="entry name" value="HIS_KIN"/>
    <property type="match status" value="1"/>
</dbReference>
<dbReference type="InterPro" id="IPR051315">
    <property type="entry name" value="Bact_Chemotaxis_CheA"/>
</dbReference>
<evidence type="ECO:0000256" key="6">
    <source>
        <dbReference type="ARBA" id="ARBA00022679"/>
    </source>
</evidence>
<dbReference type="InterPro" id="IPR036890">
    <property type="entry name" value="HATPase_C_sf"/>
</dbReference>
<dbReference type="PANTHER" id="PTHR43395">
    <property type="entry name" value="SENSOR HISTIDINE KINASE CHEA"/>
    <property type="match status" value="1"/>
</dbReference>
<evidence type="ECO:0000256" key="3">
    <source>
        <dbReference type="ARBA" id="ARBA00021495"/>
    </source>
</evidence>
<reference evidence="16 17" key="1">
    <citation type="submission" date="2019-10" db="EMBL/GenBank/DDBJ databases">
        <title>Extracellular Electron Transfer in a Candidatus Methanoperedens spp. Enrichment Culture.</title>
        <authorList>
            <person name="Berger S."/>
            <person name="Rangel Shaw D."/>
            <person name="Berben T."/>
            <person name="In 'T Zandt M."/>
            <person name="Frank J."/>
            <person name="Reimann J."/>
            <person name="Jetten M.S.M."/>
            <person name="Welte C.U."/>
        </authorList>
    </citation>
    <scope>NUCLEOTIDE SEQUENCE [LARGE SCALE GENOMIC DNA]</scope>
    <source>
        <strain evidence="16">SB12</strain>
    </source>
</reference>
<keyword evidence="5 12" id="KW-0597">Phosphoprotein</keyword>
<dbReference type="GO" id="GO:0006935">
    <property type="term" value="P:chemotaxis"/>
    <property type="evidence" value="ECO:0007669"/>
    <property type="project" value="UniProtKB-KW"/>
</dbReference>
<dbReference type="InterPro" id="IPR037006">
    <property type="entry name" value="CheA-like_homodim_sf"/>
</dbReference>
<comment type="caution">
    <text evidence="16">The sequence shown here is derived from an EMBL/GenBank/DDBJ whole genome shotgun (WGS) entry which is preliminary data.</text>
</comment>
<dbReference type="SMART" id="SM00387">
    <property type="entry name" value="HATPase_c"/>
    <property type="match status" value="1"/>
</dbReference>
<keyword evidence="8" id="KW-0418">Kinase</keyword>
<dbReference type="InterPro" id="IPR008207">
    <property type="entry name" value="Sig_transdc_His_kin_Hpt_dom"/>
</dbReference>
<feature type="domain" description="HPt" evidence="15">
    <location>
        <begin position="2"/>
        <end position="106"/>
    </location>
</feature>
<dbReference type="Pfam" id="PF01584">
    <property type="entry name" value="CheW"/>
    <property type="match status" value="1"/>
</dbReference>
<evidence type="ECO:0000256" key="5">
    <source>
        <dbReference type="ARBA" id="ARBA00022553"/>
    </source>
</evidence>
<dbReference type="SUPFAM" id="SSF47226">
    <property type="entry name" value="Histidine-containing phosphotransfer domain, HPT domain"/>
    <property type="match status" value="1"/>
</dbReference>
<evidence type="ECO:0000256" key="10">
    <source>
        <dbReference type="ARBA" id="ARBA00023012"/>
    </source>
</evidence>
<dbReference type="EC" id="2.7.13.3" evidence="2"/>
<dbReference type="InterPro" id="IPR036061">
    <property type="entry name" value="CheW-like_dom_sf"/>
</dbReference>
<comment type="function">
    <text evidence="11">Involved in the transmission of sensory signals from the chemoreceptors to the flagellar motors. CheA is autophosphorylated; it can transfer its phosphate group to either CheB or CheY.</text>
</comment>
<dbReference type="InterPro" id="IPR005467">
    <property type="entry name" value="His_kinase_dom"/>
</dbReference>
<dbReference type="GO" id="GO:0005737">
    <property type="term" value="C:cytoplasm"/>
    <property type="evidence" value="ECO:0007669"/>
    <property type="project" value="InterPro"/>
</dbReference>
<dbReference type="CDD" id="cd16916">
    <property type="entry name" value="HATPase_CheA-like"/>
    <property type="match status" value="1"/>
</dbReference>
<dbReference type="GO" id="GO:0000155">
    <property type="term" value="F:phosphorelay sensor kinase activity"/>
    <property type="evidence" value="ECO:0007669"/>
    <property type="project" value="InterPro"/>
</dbReference>
<evidence type="ECO:0000313" key="17">
    <source>
        <dbReference type="Proteomes" id="UP000460298"/>
    </source>
</evidence>
<evidence type="ECO:0000256" key="1">
    <source>
        <dbReference type="ARBA" id="ARBA00000085"/>
    </source>
</evidence>
<dbReference type="GO" id="GO:0005524">
    <property type="term" value="F:ATP binding"/>
    <property type="evidence" value="ECO:0007669"/>
    <property type="project" value="UniProtKB-KW"/>
</dbReference>
<dbReference type="Proteomes" id="UP000460298">
    <property type="component" value="Unassembled WGS sequence"/>
</dbReference>
<name>A0A833LXE7_9LEPT</name>
<dbReference type="Gene3D" id="2.30.30.40">
    <property type="entry name" value="SH3 Domains"/>
    <property type="match status" value="1"/>
</dbReference>
<comment type="catalytic activity">
    <reaction evidence="1">
        <text>ATP + protein L-histidine = ADP + protein N-phospho-L-histidine.</text>
        <dbReference type="EC" id="2.7.13.3"/>
    </reaction>
</comment>
<dbReference type="PROSITE" id="PS50851">
    <property type="entry name" value="CHEW"/>
    <property type="match status" value="1"/>
</dbReference>
<organism evidence="16 17">
    <name type="scientific">Leptonema illini</name>
    <dbReference type="NCBI Taxonomy" id="183"/>
    <lineage>
        <taxon>Bacteria</taxon>
        <taxon>Pseudomonadati</taxon>
        <taxon>Spirochaetota</taxon>
        <taxon>Spirochaetia</taxon>
        <taxon>Leptospirales</taxon>
        <taxon>Leptospiraceae</taxon>
        <taxon>Leptonema</taxon>
    </lineage>
</organism>